<keyword evidence="3" id="KW-1185">Reference proteome</keyword>
<name>A0A7W9EYP6_9RHOB</name>
<dbReference type="Proteomes" id="UP000535415">
    <property type="component" value="Unassembled WGS sequence"/>
</dbReference>
<evidence type="ECO:0000313" key="3">
    <source>
        <dbReference type="Proteomes" id="UP000535415"/>
    </source>
</evidence>
<comment type="caution">
    <text evidence="2">The sequence shown here is derived from an EMBL/GenBank/DDBJ whole genome shotgun (WGS) entry which is preliminary data.</text>
</comment>
<feature type="signal peptide" evidence="1">
    <location>
        <begin position="1"/>
        <end position="22"/>
    </location>
</feature>
<dbReference type="AlphaFoldDB" id="A0A7W9EYP6"/>
<feature type="chain" id="PRO_5030644727" evidence="1">
    <location>
        <begin position="23"/>
        <end position="86"/>
    </location>
</feature>
<evidence type="ECO:0000256" key="1">
    <source>
        <dbReference type="SAM" id="SignalP"/>
    </source>
</evidence>
<organism evidence="2 3">
    <name type="scientific">Yoonia ponticola</name>
    <dbReference type="NCBI Taxonomy" id="1524255"/>
    <lineage>
        <taxon>Bacteria</taxon>
        <taxon>Pseudomonadati</taxon>
        <taxon>Pseudomonadota</taxon>
        <taxon>Alphaproteobacteria</taxon>
        <taxon>Rhodobacterales</taxon>
        <taxon>Paracoccaceae</taxon>
        <taxon>Yoonia</taxon>
    </lineage>
</organism>
<proteinExistence type="predicted"/>
<dbReference type="EMBL" id="JACIJM010000007">
    <property type="protein sequence ID" value="MBB5722977.1"/>
    <property type="molecule type" value="Genomic_DNA"/>
</dbReference>
<dbReference type="PROSITE" id="PS51257">
    <property type="entry name" value="PROKAR_LIPOPROTEIN"/>
    <property type="match status" value="1"/>
</dbReference>
<dbReference type="RefSeq" id="WP_183529756.1">
    <property type="nucleotide sequence ID" value="NZ_JACIJM010000007.1"/>
</dbReference>
<gene>
    <name evidence="2" type="ORF">FHS72_002613</name>
</gene>
<evidence type="ECO:0000313" key="2">
    <source>
        <dbReference type="EMBL" id="MBB5722977.1"/>
    </source>
</evidence>
<accession>A0A7W9EYP6</accession>
<keyword evidence="1" id="KW-0732">Signal</keyword>
<sequence>MLKTRILATVAITALSAGSAMACTVEDVQAKQGALIEAVQTLMAVNPDKAQEIVAQMQVELEAAAAADDEEAVCEMMDRLTAEAAG</sequence>
<protein>
    <submittedName>
        <fullName evidence="2">Uncharacterized protein</fullName>
    </submittedName>
</protein>
<reference evidence="2 3" key="1">
    <citation type="submission" date="2020-08" db="EMBL/GenBank/DDBJ databases">
        <title>Genomic Encyclopedia of Type Strains, Phase IV (KMG-IV): sequencing the most valuable type-strain genomes for metagenomic binning, comparative biology and taxonomic classification.</title>
        <authorList>
            <person name="Goeker M."/>
        </authorList>
    </citation>
    <scope>NUCLEOTIDE SEQUENCE [LARGE SCALE GENOMIC DNA]</scope>
    <source>
        <strain evidence="2 3">DSM 101064</strain>
    </source>
</reference>